<organism evidence="6 7">
    <name type="scientific">Blattamonas nauphoetae</name>
    <dbReference type="NCBI Taxonomy" id="2049346"/>
    <lineage>
        <taxon>Eukaryota</taxon>
        <taxon>Metamonada</taxon>
        <taxon>Preaxostyla</taxon>
        <taxon>Oxymonadida</taxon>
        <taxon>Blattamonas</taxon>
    </lineage>
</organism>
<gene>
    <name evidence="6" type="ORF">BLNAU_8527</name>
</gene>
<keyword evidence="1 4" id="KW-0489">Methyltransferase</keyword>
<feature type="domain" description="Protein arginine N-methyltransferase" evidence="5">
    <location>
        <begin position="159"/>
        <end position="333"/>
    </location>
</feature>
<evidence type="ECO:0000313" key="7">
    <source>
        <dbReference type="Proteomes" id="UP001281761"/>
    </source>
</evidence>
<dbReference type="GO" id="GO:0008168">
    <property type="term" value="F:methyltransferase activity"/>
    <property type="evidence" value="ECO:0007669"/>
    <property type="project" value="UniProtKB-KW"/>
</dbReference>
<accession>A0ABQ9XYD6</accession>
<keyword evidence="7" id="KW-1185">Reference proteome</keyword>
<dbReference type="Gene3D" id="3.40.50.150">
    <property type="entry name" value="Vaccinia Virus protein VP39"/>
    <property type="match status" value="1"/>
</dbReference>
<evidence type="ECO:0000259" key="5">
    <source>
        <dbReference type="Pfam" id="PF22528"/>
    </source>
</evidence>
<dbReference type="CDD" id="cd02440">
    <property type="entry name" value="AdoMet_MTases"/>
    <property type="match status" value="1"/>
</dbReference>
<dbReference type="PROSITE" id="PS51678">
    <property type="entry name" value="SAM_MT_PRMT"/>
    <property type="match status" value="1"/>
</dbReference>
<comment type="caution">
    <text evidence="6">The sequence shown here is derived from an EMBL/GenBank/DDBJ whole genome shotgun (WGS) entry which is preliminary data.</text>
</comment>
<dbReference type="Gene3D" id="2.70.160.11">
    <property type="entry name" value="Hnrnp arginine n-methyltransferase1"/>
    <property type="match status" value="1"/>
</dbReference>
<dbReference type="PANTHER" id="PTHR11006">
    <property type="entry name" value="PROTEIN ARGININE N-METHYLTRANSFERASE"/>
    <property type="match status" value="1"/>
</dbReference>
<dbReference type="InterPro" id="IPR025799">
    <property type="entry name" value="Arg_MeTrfase"/>
</dbReference>
<dbReference type="PANTHER" id="PTHR11006:SF4">
    <property type="entry name" value="PROTEIN ARGININE N-METHYLTRANSFERASE 7"/>
    <property type="match status" value="1"/>
</dbReference>
<keyword evidence="3 4" id="KW-0949">S-adenosyl-L-methionine</keyword>
<evidence type="ECO:0000256" key="4">
    <source>
        <dbReference type="PROSITE-ProRule" id="PRU01015"/>
    </source>
</evidence>
<dbReference type="InterPro" id="IPR055135">
    <property type="entry name" value="PRMT_dom"/>
</dbReference>
<evidence type="ECO:0000256" key="1">
    <source>
        <dbReference type="ARBA" id="ARBA00022603"/>
    </source>
</evidence>
<keyword evidence="2 4" id="KW-0808">Transferase</keyword>
<dbReference type="Proteomes" id="UP001281761">
    <property type="component" value="Unassembled WGS sequence"/>
</dbReference>
<evidence type="ECO:0000256" key="2">
    <source>
        <dbReference type="ARBA" id="ARBA00022679"/>
    </source>
</evidence>
<proteinExistence type="predicted"/>
<dbReference type="GO" id="GO:0032259">
    <property type="term" value="P:methylation"/>
    <property type="evidence" value="ECO:0007669"/>
    <property type="project" value="UniProtKB-KW"/>
</dbReference>
<reference evidence="6 7" key="1">
    <citation type="journal article" date="2022" name="bioRxiv">
        <title>Genomics of Preaxostyla Flagellates Illuminates Evolutionary Transitions and the Path Towards Mitochondrial Loss.</title>
        <authorList>
            <person name="Novak L.V.F."/>
            <person name="Treitli S.C."/>
            <person name="Pyrih J."/>
            <person name="Halakuc P."/>
            <person name="Pipaliya S.V."/>
            <person name="Vacek V."/>
            <person name="Brzon O."/>
            <person name="Soukal P."/>
            <person name="Eme L."/>
            <person name="Dacks J.B."/>
            <person name="Karnkowska A."/>
            <person name="Elias M."/>
            <person name="Hampl V."/>
        </authorList>
    </citation>
    <scope>NUCLEOTIDE SEQUENCE [LARGE SCALE GENOMIC DNA]</scope>
    <source>
        <strain evidence="6">NAU3</strain>
        <tissue evidence="6">Gut</tissue>
    </source>
</reference>
<dbReference type="EMBL" id="JARBJD010000055">
    <property type="protein sequence ID" value="KAK2956473.1"/>
    <property type="molecule type" value="Genomic_DNA"/>
</dbReference>
<name>A0ABQ9XYD6_9EUKA</name>
<dbReference type="Pfam" id="PF06325">
    <property type="entry name" value="PrmA"/>
    <property type="match status" value="1"/>
</dbReference>
<dbReference type="InterPro" id="IPR029063">
    <property type="entry name" value="SAM-dependent_MTases_sf"/>
</dbReference>
<evidence type="ECO:0000313" key="6">
    <source>
        <dbReference type="EMBL" id="KAK2956473.1"/>
    </source>
</evidence>
<dbReference type="SUPFAM" id="SSF53335">
    <property type="entry name" value="S-adenosyl-L-methionine-dependent methyltransferases"/>
    <property type="match status" value="1"/>
</dbReference>
<evidence type="ECO:0000256" key="3">
    <source>
        <dbReference type="ARBA" id="ARBA00022691"/>
    </source>
</evidence>
<protein>
    <recommendedName>
        <fullName evidence="5">Protein arginine N-methyltransferase domain-containing protein</fullName>
    </recommendedName>
</protein>
<dbReference type="Pfam" id="PF22528">
    <property type="entry name" value="PRMT_C"/>
    <property type="match status" value="1"/>
</dbReference>
<sequence length="431" mass="48483">MTTENTPHVRGPDDPDYFTGYAHLSIHRTMLQDKTRTLAYKDAILNAKAQFKDKIVLDLGCGTGILSHFCLRAGAKTVYAVDASDIADQARLIAEENGVADRLIVLKGRIEELTLPSKVDIIVSEWMGYCLLYESMLDSVLFARDTWLNKDTGFLFPSHATIYMAPISDDMYYEDTVDCWQDMYGVKMKSLMPLAQQCFFYEADVNDLMSTNLMGSTCELVTLDLMKTQAADLRELKCNYSMDVTRNANLTGFCLWFDVLFATTTPSDPPRHRGRRSGPIVLSTSPFSTPTHWQQTTLHLPSQIPLFEGDPVSGTIYLRSNPIHVNRKMTFELHLNTFEVILPEPSKDEDETPKLSISKNHIQDDPNLVKLIERASRWRTAVSKTKELGAGPVRINTKHQWCPGGIPKSELPAPTKLGEINGSLKYDFGMV</sequence>